<feature type="signal peptide" evidence="2">
    <location>
        <begin position="1"/>
        <end position="30"/>
    </location>
</feature>
<dbReference type="InterPro" id="IPR017853">
    <property type="entry name" value="GH"/>
</dbReference>
<feature type="chain" id="PRO_5027039652" evidence="2">
    <location>
        <begin position="31"/>
        <end position="397"/>
    </location>
</feature>
<dbReference type="InterPro" id="IPR052177">
    <property type="entry name" value="Divisome_Glycosyl_Hydrolase"/>
</dbReference>
<dbReference type="EMBL" id="CP047897">
    <property type="protein sequence ID" value="QHL87594.1"/>
    <property type="molecule type" value="Genomic_DNA"/>
</dbReference>
<keyword evidence="1 2" id="KW-0732">Signal</keyword>
<keyword evidence="5" id="KW-1185">Reference proteome</keyword>
<dbReference type="AlphaFoldDB" id="A0A6P1NYV0"/>
<dbReference type="InterPro" id="IPR003790">
    <property type="entry name" value="GHL10"/>
</dbReference>
<dbReference type="PANTHER" id="PTHR43405:SF1">
    <property type="entry name" value="GLYCOSYL HYDROLASE DIGH"/>
    <property type="match status" value="1"/>
</dbReference>
<dbReference type="PANTHER" id="PTHR43405">
    <property type="entry name" value="GLYCOSYL HYDROLASE DIGH"/>
    <property type="match status" value="1"/>
</dbReference>
<keyword evidence="4" id="KW-0378">Hydrolase</keyword>
<dbReference type="GO" id="GO:0016787">
    <property type="term" value="F:hydrolase activity"/>
    <property type="evidence" value="ECO:0007669"/>
    <property type="project" value="UniProtKB-KW"/>
</dbReference>
<dbReference type="Gene3D" id="3.20.20.80">
    <property type="entry name" value="Glycosidases"/>
    <property type="match status" value="1"/>
</dbReference>
<proteinExistence type="predicted"/>
<gene>
    <name evidence="4" type="ORF">GU926_09140</name>
</gene>
<evidence type="ECO:0000313" key="4">
    <source>
        <dbReference type="EMBL" id="QHL87594.1"/>
    </source>
</evidence>
<feature type="domain" description="Glycosyl hydrolase-like 10" evidence="3">
    <location>
        <begin position="44"/>
        <end position="324"/>
    </location>
</feature>
<evidence type="ECO:0000313" key="5">
    <source>
        <dbReference type="Proteomes" id="UP000464214"/>
    </source>
</evidence>
<reference evidence="4 5" key="1">
    <citation type="submission" date="2020-01" db="EMBL/GenBank/DDBJ databases">
        <authorList>
            <person name="Kim M."/>
        </authorList>
    </citation>
    <scope>NUCLEOTIDE SEQUENCE [LARGE SCALE GENOMIC DNA]</scope>
    <source>
        <strain evidence="4 5">BT10</strain>
    </source>
</reference>
<evidence type="ECO:0000259" key="3">
    <source>
        <dbReference type="Pfam" id="PF02638"/>
    </source>
</evidence>
<dbReference type="Proteomes" id="UP000464214">
    <property type="component" value="Chromosome"/>
</dbReference>
<evidence type="ECO:0000256" key="1">
    <source>
        <dbReference type="ARBA" id="ARBA00022729"/>
    </source>
</evidence>
<protein>
    <submittedName>
        <fullName evidence="4">Family 10 glycosylhydrolase</fullName>
    </submittedName>
</protein>
<organism evidence="4 5">
    <name type="scientific">Nibribacter ruber</name>
    <dbReference type="NCBI Taxonomy" id="2698458"/>
    <lineage>
        <taxon>Bacteria</taxon>
        <taxon>Pseudomonadati</taxon>
        <taxon>Bacteroidota</taxon>
        <taxon>Cytophagia</taxon>
        <taxon>Cytophagales</taxon>
        <taxon>Hymenobacteraceae</taxon>
        <taxon>Nibribacter</taxon>
    </lineage>
</organism>
<sequence>MVSRLLSSQLNNTLCVVFLSALLLLTPSCASVQPTQKSVGKTGVRGVWLTNVASDALYSRENIKEAVELCHELGFNTIFVVTLNKAHTLYPSEVMKGLTGHAIMPEFAGRDPLQELLEEAHKKNIKVFAWFEFGFAASMGDSTGGILLQKKPHWASKDKTGNITTKNDFQWMNSFHPEVQAFVKSLVLEVVQKYDVDGIQGDDRLPALPTNGGYDDYTVNLYKSEHSGKAPPAQEKDYEWVKWRSGKLNLFLKDLVTTIRKEKPHMIVSMAPSIYPWSEENYLQDWPAWLNMGLVDLVIPQVYRYDFAPYQREMDKILEQQLGTFNPQGFYPGVLLQVDQYTAPDSLLTQIIDYNRGRGIQGEVYFFYEGIKKHKEFFKRMYPEPLPFPSLKNQVKK</sequence>
<dbReference type="SUPFAM" id="SSF51445">
    <property type="entry name" value="(Trans)glycosidases"/>
    <property type="match status" value="1"/>
</dbReference>
<name>A0A6P1NYV0_9BACT</name>
<evidence type="ECO:0000256" key="2">
    <source>
        <dbReference type="SAM" id="SignalP"/>
    </source>
</evidence>
<dbReference type="Pfam" id="PF02638">
    <property type="entry name" value="GHL10"/>
    <property type="match status" value="1"/>
</dbReference>
<dbReference type="KEGG" id="nib:GU926_09140"/>
<accession>A0A6P1NYV0</accession>